<reference evidence="2 3" key="1">
    <citation type="submission" date="2024-08" db="EMBL/GenBank/DDBJ databases">
        <title>Gnathostoma spinigerum genome.</title>
        <authorList>
            <person name="Gonzalez-Bertolin B."/>
            <person name="Monzon S."/>
            <person name="Zaballos A."/>
            <person name="Jimenez P."/>
            <person name="Dekumyoy P."/>
            <person name="Varona S."/>
            <person name="Cuesta I."/>
            <person name="Sumanam S."/>
            <person name="Adisakwattana P."/>
            <person name="Gasser R.B."/>
            <person name="Hernandez-Gonzalez A."/>
            <person name="Young N.D."/>
            <person name="Perteguer M.J."/>
        </authorList>
    </citation>
    <scope>NUCLEOTIDE SEQUENCE [LARGE SCALE GENOMIC DNA]</scope>
    <source>
        <strain evidence="2">AL3</strain>
        <tissue evidence="2">Liver</tissue>
    </source>
</reference>
<proteinExistence type="predicted"/>
<evidence type="ECO:0000313" key="2">
    <source>
        <dbReference type="EMBL" id="MFH4982413.1"/>
    </source>
</evidence>
<accession>A0ABD6ERE8</accession>
<comment type="caution">
    <text evidence="2">The sequence shown here is derived from an EMBL/GenBank/DDBJ whole genome shotgun (WGS) entry which is preliminary data.</text>
</comment>
<name>A0ABD6ERE8_9BILA</name>
<dbReference type="EMBL" id="JBGFUD010009251">
    <property type="protein sequence ID" value="MFH4982413.1"/>
    <property type="molecule type" value="Genomic_DNA"/>
</dbReference>
<evidence type="ECO:0000313" key="3">
    <source>
        <dbReference type="Proteomes" id="UP001608902"/>
    </source>
</evidence>
<keyword evidence="3" id="KW-1185">Reference proteome</keyword>
<feature type="compositionally biased region" description="Basic and acidic residues" evidence="1">
    <location>
        <begin position="74"/>
        <end position="92"/>
    </location>
</feature>
<protein>
    <submittedName>
        <fullName evidence="2">Uncharacterized protein</fullName>
    </submittedName>
</protein>
<dbReference type="Proteomes" id="UP001608902">
    <property type="component" value="Unassembled WGS sequence"/>
</dbReference>
<feature type="region of interest" description="Disordered" evidence="1">
    <location>
        <begin position="74"/>
        <end position="100"/>
    </location>
</feature>
<organism evidence="2 3">
    <name type="scientific">Gnathostoma spinigerum</name>
    <dbReference type="NCBI Taxonomy" id="75299"/>
    <lineage>
        <taxon>Eukaryota</taxon>
        <taxon>Metazoa</taxon>
        <taxon>Ecdysozoa</taxon>
        <taxon>Nematoda</taxon>
        <taxon>Chromadorea</taxon>
        <taxon>Rhabditida</taxon>
        <taxon>Spirurina</taxon>
        <taxon>Gnathostomatomorpha</taxon>
        <taxon>Gnathostomatoidea</taxon>
        <taxon>Gnathostomatidae</taxon>
        <taxon>Gnathostoma</taxon>
    </lineage>
</organism>
<sequence length="100" mass="11528">MRKNELIFVVAQSHTTFLHINIGLRSSRRPQENHMSRDSTISMVALLYSEENSKETGRTYFLLLISRTVGLDKNDPKDVHTGVSHDDNDNMNERQPIMVE</sequence>
<gene>
    <name evidence="2" type="ORF">AB6A40_009122</name>
</gene>
<evidence type="ECO:0000256" key="1">
    <source>
        <dbReference type="SAM" id="MobiDB-lite"/>
    </source>
</evidence>
<dbReference type="AlphaFoldDB" id="A0ABD6ERE8"/>